<evidence type="ECO:0000256" key="3">
    <source>
        <dbReference type="ARBA" id="ARBA00023043"/>
    </source>
</evidence>
<reference evidence="6" key="1">
    <citation type="journal article" date="2021" name="Cell">
        <title>Tracing the genetic footprints of vertebrate landing in non-teleost ray-finned fishes.</title>
        <authorList>
            <person name="Bi X."/>
            <person name="Wang K."/>
            <person name="Yang L."/>
            <person name="Pan H."/>
            <person name="Jiang H."/>
            <person name="Wei Q."/>
            <person name="Fang M."/>
            <person name="Yu H."/>
            <person name="Zhu C."/>
            <person name="Cai Y."/>
            <person name="He Y."/>
            <person name="Gan X."/>
            <person name="Zeng H."/>
            <person name="Yu D."/>
            <person name="Zhu Y."/>
            <person name="Jiang H."/>
            <person name="Qiu Q."/>
            <person name="Yang H."/>
            <person name="Zhang Y.E."/>
            <person name="Wang W."/>
            <person name="Zhu M."/>
            <person name="He S."/>
            <person name="Zhang G."/>
        </authorList>
    </citation>
    <scope>NUCLEOTIDE SEQUENCE</scope>
    <source>
        <strain evidence="6">Allg_001</strain>
    </source>
</reference>
<evidence type="ECO:0000256" key="1">
    <source>
        <dbReference type="ARBA" id="ARBA00004906"/>
    </source>
</evidence>
<dbReference type="GO" id="GO:0016567">
    <property type="term" value="P:protein ubiquitination"/>
    <property type="evidence" value="ECO:0007669"/>
    <property type="project" value="UniProtKB-UniPathway"/>
</dbReference>
<dbReference type="SMART" id="SM00969">
    <property type="entry name" value="SOCS_box"/>
    <property type="match status" value="1"/>
</dbReference>
<dbReference type="Gene3D" id="1.10.750.20">
    <property type="entry name" value="SOCS box"/>
    <property type="match status" value="1"/>
</dbReference>
<feature type="domain" description="SOCS box" evidence="5">
    <location>
        <begin position="378"/>
        <end position="427"/>
    </location>
</feature>
<dbReference type="InterPro" id="IPR001496">
    <property type="entry name" value="SOCS_box"/>
</dbReference>
<dbReference type="PANTHER" id="PTHR24189">
    <property type="entry name" value="MYOTROPHIN"/>
    <property type="match status" value="1"/>
</dbReference>
<dbReference type="InterPro" id="IPR002110">
    <property type="entry name" value="Ankyrin_rpt"/>
</dbReference>
<keyword evidence="2" id="KW-0677">Repeat</keyword>
<dbReference type="PROSITE" id="PS50297">
    <property type="entry name" value="ANK_REP_REGION"/>
    <property type="match status" value="2"/>
</dbReference>
<proteinExistence type="predicted"/>
<dbReference type="Pfam" id="PF07525">
    <property type="entry name" value="SOCS_box"/>
    <property type="match status" value="1"/>
</dbReference>
<gene>
    <name evidence="6" type="primary">Asb6</name>
    <name evidence="6" type="ORF">GTO95_0010409</name>
</gene>
<dbReference type="EMBL" id="JAAWVO010068281">
    <property type="protein sequence ID" value="MBN3323893.1"/>
    <property type="molecule type" value="Genomic_DNA"/>
</dbReference>
<feature type="repeat" description="ANK" evidence="4">
    <location>
        <begin position="134"/>
        <end position="167"/>
    </location>
</feature>
<evidence type="ECO:0000313" key="7">
    <source>
        <dbReference type="Proteomes" id="UP000736164"/>
    </source>
</evidence>
<evidence type="ECO:0000256" key="4">
    <source>
        <dbReference type="PROSITE-ProRule" id="PRU00023"/>
    </source>
</evidence>
<feature type="non-terminal residue" evidence="6">
    <location>
        <position position="1"/>
    </location>
</feature>
<dbReference type="AlphaFoldDB" id="A0A8J7P5D4"/>
<keyword evidence="7" id="KW-1185">Reference proteome</keyword>
<accession>A0A8J7P5D4</accession>
<dbReference type="PROSITE" id="PS50088">
    <property type="entry name" value="ANK_REPEAT"/>
    <property type="match status" value="2"/>
</dbReference>
<evidence type="ECO:0000313" key="6">
    <source>
        <dbReference type="EMBL" id="MBN3323893.1"/>
    </source>
</evidence>
<dbReference type="Pfam" id="PF13637">
    <property type="entry name" value="Ank_4"/>
    <property type="match status" value="1"/>
</dbReference>
<dbReference type="SMART" id="SM00248">
    <property type="entry name" value="ANK"/>
    <property type="match status" value="4"/>
</dbReference>
<name>A0A8J7P5D4_ATRSP</name>
<evidence type="ECO:0000256" key="2">
    <source>
        <dbReference type="ARBA" id="ARBA00022737"/>
    </source>
</evidence>
<feature type="repeat" description="ANK" evidence="4">
    <location>
        <begin position="100"/>
        <end position="132"/>
    </location>
</feature>
<dbReference type="SUPFAM" id="SSF158235">
    <property type="entry name" value="SOCS box-like"/>
    <property type="match status" value="1"/>
</dbReference>
<organism evidence="6 7">
    <name type="scientific">Atractosteus spatula</name>
    <name type="common">Alligator gar</name>
    <name type="synonym">Lepisosteus spatula</name>
    <dbReference type="NCBI Taxonomy" id="7917"/>
    <lineage>
        <taxon>Eukaryota</taxon>
        <taxon>Metazoa</taxon>
        <taxon>Chordata</taxon>
        <taxon>Craniata</taxon>
        <taxon>Vertebrata</taxon>
        <taxon>Euteleostomi</taxon>
        <taxon>Actinopterygii</taxon>
        <taxon>Neopterygii</taxon>
        <taxon>Holostei</taxon>
        <taxon>Semionotiformes</taxon>
        <taxon>Lepisosteidae</taxon>
        <taxon>Atractosteus</taxon>
    </lineage>
</organism>
<dbReference type="InterPro" id="IPR050745">
    <property type="entry name" value="Multifunctional_regulatory"/>
</dbReference>
<dbReference type="InterPro" id="IPR036036">
    <property type="entry name" value="SOCS_box-like_dom_sf"/>
</dbReference>
<dbReference type="SUPFAM" id="SSF48403">
    <property type="entry name" value="Ankyrin repeat"/>
    <property type="match status" value="1"/>
</dbReference>
<dbReference type="Pfam" id="PF12796">
    <property type="entry name" value="Ank_2"/>
    <property type="match status" value="1"/>
</dbReference>
<dbReference type="Gene3D" id="1.25.40.20">
    <property type="entry name" value="Ankyrin repeat-containing domain"/>
    <property type="match status" value="2"/>
</dbReference>
<dbReference type="PANTHER" id="PTHR24189:SF50">
    <property type="entry name" value="ANKYRIN REPEAT AND SOCS BOX PROTEIN 2"/>
    <property type="match status" value="1"/>
</dbReference>
<dbReference type="GO" id="GO:0035556">
    <property type="term" value="P:intracellular signal transduction"/>
    <property type="evidence" value="ECO:0007669"/>
    <property type="project" value="InterPro"/>
</dbReference>
<dbReference type="Proteomes" id="UP000736164">
    <property type="component" value="Unassembled WGS sequence"/>
</dbReference>
<comment type="pathway">
    <text evidence="1">Protein modification; protein ubiquitination.</text>
</comment>
<dbReference type="PROSITE" id="PS50225">
    <property type="entry name" value="SOCS"/>
    <property type="match status" value="1"/>
</dbReference>
<keyword evidence="3 4" id="KW-0040">ANK repeat</keyword>
<feature type="non-terminal residue" evidence="6">
    <location>
        <position position="449"/>
    </location>
</feature>
<protein>
    <submittedName>
        <fullName evidence="6">ASB6 protein</fullName>
    </submittedName>
</protein>
<sequence>MPFLHGFRRITYEYQSLVDAVLRVLRLEEGRESRDSAPAPADDPALRDALTALLEHEAQSAVFKEGVSCALFKVAETGLVSAAEILLQYGADLNFEDPVNYYNPLHIAVLRNQPGMVELLVRHGADINKRDRIHESSPLDLASEEAERLSCLRVLLDLGADVNAKDKNGKTALIHALASSDGVTVCNTDSIQLLLERGADMGATTQEGETVLSQLVFLVSEALEGTAEDAAAIGDFCLEAARLLLAHGADPSRCMSHSEGEGDREEEEEEVWAYEPSLTQVCLEHFDLLYPLAVLLLQNGAAFHCSRHGATCWTGYCPTFNRLCEALQQSDRDAASALLAKAEYLLELATASSPAPALPPGFEVCVSSYVPRAEEVLGLYRRLREHHAAPAALQQLCRARIRCLLQPWPLERKVQALPLPDRLKEYLLPEHKYAPRPGQDSFRPCLTLR</sequence>
<comment type="caution">
    <text evidence="6">The sequence shown here is derived from an EMBL/GenBank/DDBJ whole genome shotgun (WGS) entry which is preliminary data.</text>
</comment>
<evidence type="ECO:0000259" key="5">
    <source>
        <dbReference type="PROSITE" id="PS50225"/>
    </source>
</evidence>
<dbReference type="UniPathway" id="UPA00143"/>
<dbReference type="InterPro" id="IPR036770">
    <property type="entry name" value="Ankyrin_rpt-contain_sf"/>
</dbReference>